<dbReference type="InterPro" id="IPR010982">
    <property type="entry name" value="Lambda_DNA-bd_dom_sf"/>
</dbReference>
<dbReference type="CDD" id="cd00093">
    <property type="entry name" value="HTH_XRE"/>
    <property type="match status" value="1"/>
</dbReference>
<dbReference type="RefSeq" id="WP_189594879.1">
    <property type="nucleotide sequence ID" value="NZ_NGAF01000002.1"/>
</dbReference>
<protein>
    <recommendedName>
        <fullName evidence="1">HTH cro/C1-type domain-containing protein</fullName>
    </recommendedName>
</protein>
<gene>
    <name evidence="2" type="ORF">B7C42_01672</name>
</gene>
<dbReference type="SUPFAM" id="SSF47413">
    <property type="entry name" value="lambda repressor-like DNA-binding domains"/>
    <property type="match status" value="1"/>
</dbReference>
<dbReference type="EMBL" id="NGAF01000002">
    <property type="protein sequence ID" value="OXR46697.1"/>
    <property type="molecule type" value="Genomic_DNA"/>
</dbReference>
<dbReference type="Gene3D" id="1.10.260.40">
    <property type="entry name" value="lambda repressor-like DNA-binding domains"/>
    <property type="match status" value="1"/>
</dbReference>
<dbReference type="Pfam" id="PF01381">
    <property type="entry name" value="HTH_3"/>
    <property type="match status" value="1"/>
</dbReference>
<name>A0A231HD99_9NOCA</name>
<evidence type="ECO:0000259" key="1">
    <source>
        <dbReference type="PROSITE" id="PS50943"/>
    </source>
</evidence>
<evidence type="ECO:0000313" key="2">
    <source>
        <dbReference type="EMBL" id="OXR46697.1"/>
    </source>
</evidence>
<organism evidence="2 3">
    <name type="scientific">Nocardia cerradoensis</name>
    <dbReference type="NCBI Taxonomy" id="85688"/>
    <lineage>
        <taxon>Bacteria</taxon>
        <taxon>Bacillati</taxon>
        <taxon>Actinomycetota</taxon>
        <taxon>Actinomycetes</taxon>
        <taxon>Mycobacteriales</taxon>
        <taxon>Nocardiaceae</taxon>
        <taxon>Nocardia</taxon>
    </lineage>
</organism>
<dbReference type="SMART" id="SM00530">
    <property type="entry name" value="HTH_XRE"/>
    <property type="match status" value="1"/>
</dbReference>
<comment type="caution">
    <text evidence="2">The sequence shown here is derived from an EMBL/GenBank/DDBJ whole genome shotgun (WGS) entry which is preliminary data.</text>
</comment>
<feature type="domain" description="HTH cro/C1-type" evidence="1">
    <location>
        <begin position="8"/>
        <end position="62"/>
    </location>
</feature>
<proteinExistence type="predicted"/>
<reference evidence="2 3" key="1">
    <citation type="submission" date="2017-07" db="EMBL/GenBank/DDBJ databases">
        <title>First draft Genome Sequence of Nocardia cerradoensis isolated from human infection.</title>
        <authorList>
            <person name="Carrasco G."/>
        </authorList>
    </citation>
    <scope>NUCLEOTIDE SEQUENCE [LARGE SCALE GENOMIC DNA]</scope>
    <source>
        <strain evidence="2 3">CNM20130759</strain>
    </source>
</reference>
<accession>A0A231HD99</accession>
<dbReference type="InterPro" id="IPR001387">
    <property type="entry name" value="Cro/C1-type_HTH"/>
</dbReference>
<dbReference type="PROSITE" id="PS50943">
    <property type="entry name" value="HTH_CROC1"/>
    <property type="match status" value="1"/>
</dbReference>
<evidence type="ECO:0000313" key="3">
    <source>
        <dbReference type="Proteomes" id="UP000215506"/>
    </source>
</evidence>
<keyword evidence="3" id="KW-1185">Reference proteome</keyword>
<sequence>MREVGEVIEARRVDLGLTAKQLAARMGTTEVQISRWVNGKQQPGPPYLRLLAQVLNLTADELLGFVEYETDLSKKWIAFWDTTRGGEPVIDQHTIQATHRGAYFTFSADGDYLWTGNLKLGNGSLTGTYLSAEADRLFEGALYFTLSPDAKAAVGKWSGRWADGLVGGGWGVLARDERRGDWLIRKVIADGPLSEWPADDPWLQERADAAHTEMMEAAG</sequence>
<dbReference type="Proteomes" id="UP000215506">
    <property type="component" value="Unassembled WGS sequence"/>
</dbReference>
<dbReference type="AlphaFoldDB" id="A0A231HD99"/>
<dbReference type="GO" id="GO:0003677">
    <property type="term" value="F:DNA binding"/>
    <property type="evidence" value="ECO:0007669"/>
    <property type="project" value="InterPro"/>
</dbReference>